<dbReference type="Pfam" id="PF01402">
    <property type="entry name" value="RHH_1"/>
    <property type="match status" value="1"/>
</dbReference>
<feature type="domain" description="Ribbon-helix-helix protein CopG" evidence="8">
    <location>
        <begin position="5"/>
        <end position="44"/>
    </location>
</feature>
<sequence length="149" mass="16651">MSELVRFTASIEEPLLKAFDDYCAQGKFATRSEALRQLFREKLTHTASEESNSIVAASLTLVFDHHRRGLQEKMTQLQHDHENYVIATTHVHLNHDLCMEVLMLRGSSKSLRAFAASLSGLKGIHQAQLVVIHAGEQGHSHGHGHSHSH</sequence>
<dbReference type="GO" id="GO:0016151">
    <property type="term" value="F:nickel cation binding"/>
    <property type="evidence" value="ECO:0007669"/>
    <property type="project" value="UniProtKB-UniRule"/>
</dbReference>
<keyword evidence="3 7" id="KW-0479">Metal-binding</keyword>
<evidence type="ECO:0000313" key="10">
    <source>
        <dbReference type="EMBL" id="QVL30980.1"/>
    </source>
</evidence>
<dbReference type="PANTHER" id="PTHR34719:SF2">
    <property type="entry name" value="NICKEL-RESPONSIVE REGULATOR"/>
    <property type="match status" value="1"/>
</dbReference>
<gene>
    <name evidence="10" type="primary">nikR</name>
    <name evidence="10" type="ORF">KIH39_19295</name>
</gene>
<dbReference type="NCBIfam" id="NF003381">
    <property type="entry name" value="PRK04460.1"/>
    <property type="match status" value="1"/>
</dbReference>
<accession>A0A8E6B5W7</accession>
<keyword evidence="6 7" id="KW-0804">Transcription</keyword>
<dbReference type="AlphaFoldDB" id="A0A8E6B5W7"/>
<keyword evidence="5 7" id="KW-0238">DNA-binding</keyword>
<dbReference type="Pfam" id="PF08753">
    <property type="entry name" value="NikR_C"/>
    <property type="match status" value="1"/>
</dbReference>
<dbReference type="SUPFAM" id="SSF55021">
    <property type="entry name" value="ACT-like"/>
    <property type="match status" value="1"/>
</dbReference>
<reference evidence="10" key="1">
    <citation type="submission" date="2021-05" db="EMBL/GenBank/DDBJ databases">
        <title>Complete genome sequence of the cellulolytic planctomycete Telmatocola sphagniphila SP2T and characterization of the first cellulase from planctomycetes.</title>
        <authorList>
            <person name="Rakitin A.L."/>
            <person name="Beletsky A.V."/>
            <person name="Naumoff D.G."/>
            <person name="Kulichevskaya I.S."/>
            <person name="Mardanov A.V."/>
            <person name="Ravin N.V."/>
            <person name="Dedysh S.N."/>
        </authorList>
    </citation>
    <scope>NUCLEOTIDE SEQUENCE</scope>
    <source>
        <strain evidence="10">SP2T</strain>
    </source>
</reference>
<name>A0A8E6B5W7_9BACT</name>
<organism evidence="10 11">
    <name type="scientific">Telmatocola sphagniphila</name>
    <dbReference type="NCBI Taxonomy" id="1123043"/>
    <lineage>
        <taxon>Bacteria</taxon>
        <taxon>Pseudomonadati</taxon>
        <taxon>Planctomycetota</taxon>
        <taxon>Planctomycetia</taxon>
        <taxon>Gemmatales</taxon>
        <taxon>Gemmataceae</taxon>
    </lineage>
</organism>
<evidence type="ECO:0000256" key="1">
    <source>
        <dbReference type="ARBA" id="ARBA00008478"/>
    </source>
</evidence>
<evidence type="ECO:0000259" key="8">
    <source>
        <dbReference type="Pfam" id="PF01402"/>
    </source>
</evidence>
<dbReference type="Gene3D" id="3.30.70.1150">
    <property type="entry name" value="ACT-like. Chain A, domain 2"/>
    <property type="match status" value="1"/>
</dbReference>
<dbReference type="InterPro" id="IPR002145">
    <property type="entry name" value="CopG"/>
</dbReference>
<dbReference type="SUPFAM" id="SSF47598">
    <property type="entry name" value="Ribbon-helix-helix"/>
    <property type="match status" value="1"/>
</dbReference>
<dbReference type="RefSeq" id="WP_213494862.1">
    <property type="nucleotide sequence ID" value="NZ_CP074694.1"/>
</dbReference>
<dbReference type="KEGG" id="tsph:KIH39_19295"/>
<dbReference type="EMBL" id="CP074694">
    <property type="protein sequence ID" value="QVL30980.1"/>
    <property type="molecule type" value="Genomic_DNA"/>
</dbReference>
<dbReference type="GO" id="GO:0003700">
    <property type="term" value="F:DNA-binding transcription factor activity"/>
    <property type="evidence" value="ECO:0007669"/>
    <property type="project" value="UniProtKB-UniRule"/>
</dbReference>
<dbReference type="NCBIfam" id="NF002815">
    <property type="entry name" value="PRK02967.1"/>
    <property type="match status" value="1"/>
</dbReference>
<feature type="domain" description="Transcription factor NikR nickel binding C-terminal" evidence="9">
    <location>
        <begin position="57"/>
        <end position="132"/>
    </location>
</feature>
<dbReference type="Proteomes" id="UP000676194">
    <property type="component" value="Chromosome"/>
</dbReference>
<dbReference type="InterPro" id="IPR050192">
    <property type="entry name" value="CopG/NikR_regulator"/>
</dbReference>
<evidence type="ECO:0000256" key="4">
    <source>
        <dbReference type="ARBA" id="ARBA00023015"/>
    </source>
</evidence>
<evidence type="ECO:0000256" key="5">
    <source>
        <dbReference type="ARBA" id="ARBA00023125"/>
    </source>
</evidence>
<protein>
    <recommendedName>
        <fullName evidence="7">Putative nickel-responsive regulator</fullName>
    </recommendedName>
</protein>
<proteinExistence type="inferred from homology"/>
<dbReference type="InterPro" id="IPR045865">
    <property type="entry name" value="ACT-like_dom_sf"/>
</dbReference>
<dbReference type="GO" id="GO:0003677">
    <property type="term" value="F:DNA binding"/>
    <property type="evidence" value="ECO:0007669"/>
    <property type="project" value="UniProtKB-KW"/>
</dbReference>
<keyword evidence="11" id="KW-1185">Reference proteome</keyword>
<dbReference type="Gene3D" id="1.10.1220.10">
    <property type="entry name" value="Met repressor-like"/>
    <property type="match status" value="1"/>
</dbReference>
<feature type="binding site" evidence="7">
    <location>
        <position position="79"/>
    </location>
    <ligand>
        <name>Ni(2+)</name>
        <dbReference type="ChEBI" id="CHEBI:49786"/>
    </ligand>
</feature>
<keyword evidence="2 7" id="KW-0533">Nickel</keyword>
<dbReference type="InterPro" id="IPR010985">
    <property type="entry name" value="Ribbon_hlx_hlx"/>
</dbReference>
<evidence type="ECO:0000256" key="2">
    <source>
        <dbReference type="ARBA" id="ARBA00022596"/>
    </source>
</evidence>
<dbReference type="CDD" id="cd22231">
    <property type="entry name" value="RHH_NikR_HicB-like"/>
    <property type="match status" value="1"/>
</dbReference>
<keyword evidence="4 7" id="KW-0805">Transcription regulation</keyword>
<comment type="similarity">
    <text evidence="1 7">Belongs to the transcriptional regulatory CopG/NikR family.</text>
</comment>
<dbReference type="InterPro" id="IPR027271">
    <property type="entry name" value="Acetolactate_synth/TF_NikR_C"/>
</dbReference>
<evidence type="ECO:0000256" key="3">
    <source>
        <dbReference type="ARBA" id="ARBA00022723"/>
    </source>
</evidence>
<dbReference type="InterPro" id="IPR014864">
    <property type="entry name" value="TF_NikR_Ni-bd_C"/>
</dbReference>
<feature type="binding site" evidence="7">
    <location>
        <position position="92"/>
    </location>
    <ligand>
        <name>Ni(2+)</name>
        <dbReference type="ChEBI" id="CHEBI:49786"/>
    </ligand>
</feature>
<dbReference type="HAMAP" id="MF_00476">
    <property type="entry name" value="NikR"/>
    <property type="match status" value="1"/>
</dbReference>
<comment type="cofactor">
    <cofactor evidence="7">
        <name>Ni(2+)</name>
        <dbReference type="ChEBI" id="CHEBI:49786"/>
    </cofactor>
    <text evidence="7">Binds 1 nickel ion per subunit.</text>
</comment>
<comment type="function">
    <text evidence="7">Transcriptional regulator.</text>
</comment>
<evidence type="ECO:0000256" key="6">
    <source>
        <dbReference type="ARBA" id="ARBA00023163"/>
    </source>
</evidence>
<dbReference type="GO" id="GO:0010045">
    <property type="term" value="P:response to nickel cation"/>
    <property type="evidence" value="ECO:0007669"/>
    <property type="project" value="InterPro"/>
</dbReference>
<dbReference type="PANTHER" id="PTHR34719">
    <property type="entry name" value="NICKEL-RESPONSIVE REGULATOR"/>
    <property type="match status" value="1"/>
</dbReference>
<evidence type="ECO:0000259" key="9">
    <source>
        <dbReference type="Pfam" id="PF08753"/>
    </source>
</evidence>
<evidence type="ECO:0000256" key="7">
    <source>
        <dbReference type="HAMAP-Rule" id="MF_00476"/>
    </source>
</evidence>
<feature type="binding site" evidence="7">
    <location>
        <position position="98"/>
    </location>
    <ligand>
        <name>Ni(2+)</name>
        <dbReference type="ChEBI" id="CHEBI:49786"/>
    </ligand>
</feature>
<feature type="binding site" evidence="7">
    <location>
        <position position="90"/>
    </location>
    <ligand>
        <name>Ni(2+)</name>
        <dbReference type="ChEBI" id="CHEBI:49786"/>
    </ligand>
</feature>
<evidence type="ECO:0000313" key="11">
    <source>
        <dbReference type="Proteomes" id="UP000676194"/>
    </source>
</evidence>
<dbReference type="InterPro" id="IPR022988">
    <property type="entry name" value="Ni_resp_reg_NikR"/>
</dbReference>
<dbReference type="InterPro" id="IPR013321">
    <property type="entry name" value="Arc_rbn_hlx_hlx"/>
</dbReference>